<name>A0ABT9T0N7_9GAMM</name>
<evidence type="ECO:0000259" key="2">
    <source>
        <dbReference type="Pfam" id="PF00582"/>
    </source>
</evidence>
<dbReference type="PANTHER" id="PTHR46268:SF15">
    <property type="entry name" value="UNIVERSAL STRESS PROTEIN HP_0031"/>
    <property type="match status" value="1"/>
</dbReference>
<dbReference type="PANTHER" id="PTHR46268">
    <property type="entry name" value="STRESS RESPONSE PROTEIN NHAX"/>
    <property type="match status" value="1"/>
</dbReference>
<dbReference type="InterPro" id="IPR014729">
    <property type="entry name" value="Rossmann-like_a/b/a_fold"/>
</dbReference>
<dbReference type="Proteomes" id="UP001237737">
    <property type="component" value="Unassembled WGS sequence"/>
</dbReference>
<sequence length="165" mass="17682">MTHIKLARDAAVHARLHGLRQPVEEKMIKTILLVIDSADGAERATDQCMALAVALGSQVRVLYVMSPLPAVERAADALGGTCRDRWAARAGEALDEAAAAAQRHGIAASTTIVVDSRHDMAILDQAARHRCDLIVLQGHQQDAWASRAIARKVILDSSAPVLVMP</sequence>
<proteinExistence type="inferred from homology"/>
<dbReference type="Pfam" id="PF00582">
    <property type="entry name" value="Usp"/>
    <property type="match status" value="1"/>
</dbReference>
<accession>A0ABT9T0N7</accession>
<evidence type="ECO:0000313" key="4">
    <source>
        <dbReference type="Proteomes" id="UP001237737"/>
    </source>
</evidence>
<gene>
    <name evidence="3" type="ORF">J2T07_002263</name>
</gene>
<dbReference type="EMBL" id="JAUSSK010000003">
    <property type="protein sequence ID" value="MDQ0010073.1"/>
    <property type="molecule type" value="Genomic_DNA"/>
</dbReference>
<dbReference type="InterPro" id="IPR006016">
    <property type="entry name" value="UspA"/>
</dbReference>
<comment type="similarity">
    <text evidence="1">Belongs to the universal stress protein A family.</text>
</comment>
<comment type="caution">
    <text evidence="3">The sequence shown here is derived from an EMBL/GenBank/DDBJ whole genome shotgun (WGS) entry which is preliminary data.</text>
</comment>
<organism evidence="3 4">
    <name type="scientific">Luteibacter jiangsuensis</name>
    <dbReference type="NCBI Taxonomy" id="637577"/>
    <lineage>
        <taxon>Bacteria</taxon>
        <taxon>Pseudomonadati</taxon>
        <taxon>Pseudomonadota</taxon>
        <taxon>Gammaproteobacteria</taxon>
        <taxon>Lysobacterales</taxon>
        <taxon>Rhodanobacteraceae</taxon>
        <taxon>Luteibacter</taxon>
    </lineage>
</organism>
<protein>
    <submittedName>
        <fullName evidence="3">Nucleotide-binding universal stress UspA family protein</fullName>
    </submittedName>
</protein>
<dbReference type="RefSeq" id="WP_306850024.1">
    <property type="nucleotide sequence ID" value="NZ_JAUSSK010000003.1"/>
</dbReference>
<evidence type="ECO:0000256" key="1">
    <source>
        <dbReference type="ARBA" id="ARBA00008791"/>
    </source>
</evidence>
<evidence type="ECO:0000313" key="3">
    <source>
        <dbReference type="EMBL" id="MDQ0010073.1"/>
    </source>
</evidence>
<dbReference type="Gene3D" id="3.40.50.620">
    <property type="entry name" value="HUPs"/>
    <property type="match status" value="1"/>
</dbReference>
<dbReference type="SUPFAM" id="SSF52402">
    <property type="entry name" value="Adenine nucleotide alpha hydrolases-like"/>
    <property type="match status" value="1"/>
</dbReference>
<dbReference type="CDD" id="cd00293">
    <property type="entry name" value="USP-like"/>
    <property type="match status" value="1"/>
</dbReference>
<keyword evidence="4" id="KW-1185">Reference proteome</keyword>
<reference evidence="3 4" key="1">
    <citation type="submission" date="2023-07" db="EMBL/GenBank/DDBJ databases">
        <title>Sorghum-associated microbial communities from plants grown in Nebraska, USA.</title>
        <authorList>
            <person name="Schachtman D."/>
        </authorList>
    </citation>
    <scope>NUCLEOTIDE SEQUENCE [LARGE SCALE GENOMIC DNA]</scope>
    <source>
        <strain evidence="3 4">CC60</strain>
    </source>
</reference>
<feature type="domain" description="UspA" evidence="2">
    <location>
        <begin position="27"/>
        <end position="164"/>
    </location>
</feature>